<sequence length="116" mass="13089">MNEYGNEETGNQVGTLQEACLAPLYASPRFQRLRELILQSCSPADFLIMINTTADCRHFLLEDRTSRLFPLVLPLLVPYLTSKDLVDWRLVSKDAKQAIDKILTDFQTPDGNSGSQ</sequence>
<comment type="caution">
    <text evidence="1">The sequence shown here is derived from an EMBL/GenBank/DDBJ whole genome shotgun (WGS) entry which is preliminary data.</text>
</comment>
<evidence type="ECO:0000313" key="2">
    <source>
        <dbReference type="Proteomes" id="UP001642540"/>
    </source>
</evidence>
<accession>A0ABP1Q156</accession>
<keyword evidence="2" id="KW-1185">Reference proteome</keyword>
<organism evidence="1 2">
    <name type="scientific">Orchesella dallaii</name>
    <dbReference type="NCBI Taxonomy" id="48710"/>
    <lineage>
        <taxon>Eukaryota</taxon>
        <taxon>Metazoa</taxon>
        <taxon>Ecdysozoa</taxon>
        <taxon>Arthropoda</taxon>
        <taxon>Hexapoda</taxon>
        <taxon>Collembola</taxon>
        <taxon>Entomobryomorpha</taxon>
        <taxon>Entomobryoidea</taxon>
        <taxon>Orchesellidae</taxon>
        <taxon>Orchesellinae</taxon>
        <taxon>Orchesella</taxon>
    </lineage>
</organism>
<gene>
    <name evidence="1" type="ORF">ODALV1_LOCUS5074</name>
</gene>
<proteinExistence type="predicted"/>
<dbReference type="Proteomes" id="UP001642540">
    <property type="component" value="Unassembled WGS sequence"/>
</dbReference>
<evidence type="ECO:0000313" key="1">
    <source>
        <dbReference type="EMBL" id="CAL8081968.1"/>
    </source>
</evidence>
<dbReference type="EMBL" id="CAXLJM020000015">
    <property type="protein sequence ID" value="CAL8081968.1"/>
    <property type="molecule type" value="Genomic_DNA"/>
</dbReference>
<name>A0ABP1Q156_9HEXA</name>
<reference evidence="1 2" key="1">
    <citation type="submission" date="2024-08" db="EMBL/GenBank/DDBJ databases">
        <authorList>
            <person name="Cucini C."/>
            <person name="Frati F."/>
        </authorList>
    </citation>
    <scope>NUCLEOTIDE SEQUENCE [LARGE SCALE GENOMIC DNA]</scope>
</reference>
<protein>
    <submittedName>
        <fullName evidence="1">Uncharacterized protein</fullName>
    </submittedName>
</protein>